<evidence type="ECO:0000313" key="3">
    <source>
        <dbReference type="Proteomes" id="UP000467840"/>
    </source>
</evidence>
<protein>
    <submittedName>
        <fullName evidence="2">Uncharacterized protein</fullName>
    </submittedName>
</protein>
<keyword evidence="1" id="KW-0812">Transmembrane</keyword>
<dbReference type="Proteomes" id="UP000467840">
    <property type="component" value="Chromosome 1"/>
</dbReference>
<organism evidence="2 3">
    <name type="scientific">Hevea brasiliensis</name>
    <name type="common">Para rubber tree</name>
    <name type="synonym">Siphonia brasiliensis</name>
    <dbReference type="NCBI Taxonomy" id="3981"/>
    <lineage>
        <taxon>Eukaryota</taxon>
        <taxon>Viridiplantae</taxon>
        <taxon>Streptophyta</taxon>
        <taxon>Embryophyta</taxon>
        <taxon>Tracheophyta</taxon>
        <taxon>Spermatophyta</taxon>
        <taxon>Magnoliopsida</taxon>
        <taxon>eudicotyledons</taxon>
        <taxon>Gunneridae</taxon>
        <taxon>Pentapetalae</taxon>
        <taxon>rosids</taxon>
        <taxon>fabids</taxon>
        <taxon>Malpighiales</taxon>
        <taxon>Euphorbiaceae</taxon>
        <taxon>Crotonoideae</taxon>
        <taxon>Micrandreae</taxon>
        <taxon>Hevea</taxon>
    </lineage>
</organism>
<dbReference type="AlphaFoldDB" id="A0A6A6LG46"/>
<proteinExistence type="predicted"/>
<dbReference type="EMBL" id="JAAGAX010000011">
    <property type="protein sequence ID" value="KAF2299455.1"/>
    <property type="molecule type" value="Genomic_DNA"/>
</dbReference>
<evidence type="ECO:0000256" key="1">
    <source>
        <dbReference type="SAM" id="Phobius"/>
    </source>
</evidence>
<feature type="transmembrane region" description="Helical" evidence="1">
    <location>
        <begin position="38"/>
        <end position="59"/>
    </location>
</feature>
<keyword evidence="1" id="KW-1133">Transmembrane helix</keyword>
<sequence>MVPKLPEPLTPMVLFSIPLLLAPIVLLWSIFRTLLVTTFLSPTLVLAILVFSLITPFVFDQGFGNGDCGSKVGAPRLSISSLAHAWSPSLKKNNSSCLDIRVPLATLQKILLHSPLLHHVESASSTWLLPHPRHSWVELFFEFSFKLLPRLNAACPLLHVDHPSMPPTMALSAKKSGALSTLHLDHVLVRVYGDDLQGGSYYSWVLVDLCPRFVGLALWDITYFGYSVSPELAPTLRLWRLSCWPLKVDELCGSLLPLAFRPLFHVG</sequence>
<keyword evidence="3" id="KW-1185">Reference proteome</keyword>
<gene>
    <name evidence="2" type="ORF">GH714_032005</name>
</gene>
<keyword evidence="1" id="KW-0472">Membrane</keyword>
<name>A0A6A6LG46_HEVBR</name>
<evidence type="ECO:0000313" key="2">
    <source>
        <dbReference type="EMBL" id="KAF2299455.1"/>
    </source>
</evidence>
<reference evidence="2 3" key="1">
    <citation type="journal article" date="2020" name="Mol. Plant">
        <title>The Chromosome-Based Rubber Tree Genome Provides New Insights into Spurge Genome Evolution and Rubber Biosynthesis.</title>
        <authorList>
            <person name="Liu J."/>
            <person name="Shi C."/>
            <person name="Shi C.C."/>
            <person name="Li W."/>
            <person name="Zhang Q.J."/>
            <person name="Zhang Y."/>
            <person name="Li K."/>
            <person name="Lu H.F."/>
            <person name="Shi C."/>
            <person name="Zhu S.T."/>
            <person name="Xiao Z.Y."/>
            <person name="Nan H."/>
            <person name="Yue Y."/>
            <person name="Zhu X.G."/>
            <person name="Wu Y."/>
            <person name="Hong X.N."/>
            <person name="Fan G.Y."/>
            <person name="Tong Y."/>
            <person name="Zhang D."/>
            <person name="Mao C.L."/>
            <person name="Liu Y.L."/>
            <person name="Hao S.J."/>
            <person name="Liu W.Q."/>
            <person name="Lv M.Q."/>
            <person name="Zhang H.B."/>
            <person name="Liu Y."/>
            <person name="Hu-Tang G.R."/>
            <person name="Wang J.P."/>
            <person name="Wang J.H."/>
            <person name="Sun Y.H."/>
            <person name="Ni S.B."/>
            <person name="Chen W.B."/>
            <person name="Zhang X.C."/>
            <person name="Jiao Y.N."/>
            <person name="Eichler E.E."/>
            <person name="Li G.H."/>
            <person name="Liu X."/>
            <person name="Gao L.Z."/>
        </authorList>
    </citation>
    <scope>NUCLEOTIDE SEQUENCE [LARGE SCALE GENOMIC DNA]</scope>
    <source>
        <strain evidence="3">cv. GT1</strain>
        <tissue evidence="2">Leaf</tissue>
    </source>
</reference>
<feature type="transmembrane region" description="Helical" evidence="1">
    <location>
        <begin position="12"/>
        <end position="31"/>
    </location>
</feature>
<accession>A0A6A6LG46</accession>
<comment type="caution">
    <text evidence="2">The sequence shown here is derived from an EMBL/GenBank/DDBJ whole genome shotgun (WGS) entry which is preliminary data.</text>
</comment>